<keyword evidence="5 7" id="KW-1133">Transmembrane helix</keyword>
<evidence type="ECO:0000256" key="4">
    <source>
        <dbReference type="ARBA" id="ARBA00022692"/>
    </source>
</evidence>
<feature type="transmembrane region" description="Helical" evidence="7">
    <location>
        <begin position="223"/>
        <end position="241"/>
    </location>
</feature>
<evidence type="ECO:0000256" key="1">
    <source>
        <dbReference type="ARBA" id="ARBA00004651"/>
    </source>
</evidence>
<sequence>MSSEISLNAFRLFIAAFGALLAAHLLGLTNPYWAAMPVFVVAQPFREDILIRGALRILGTIVGAIIGFVTIHFLHEPWLVGAILVLTVASGAALAYWIGTIYSYGAMIAGLTCAVIVVPAFGGHAEPFQLAMDRFWCTLLGVLAVTLSTFLFTPRRAHKHPLRLDHSLTATAGRFITSGALVLLGFVGLIYIGGFLGIGFALALSIFPVVMGSMPNPAPMLKYMPAGAAIGVILGLIYRYIGGSFGLDQTSMVILAGIFIAIGSMLRAHPRTAPFGLDTNMIFLLSAEVGLPGHSLSLLAEGGAVLLAAGLIATTVYRYVLKIPALTPRS</sequence>
<keyword evidence="6 7" id="KW-0472">Membrane</keyword>
<organism evidence="8 9">
    <name type="scientific">Ponticaulis profundi</name>
    <dbReference type="NCBI Taxonomy" id="2665222"/>
    <lineage>
        <taxon>Bacteria</taxon>
        <taxon>Pseudomonadati</taxon>
        <taxon>Pseudomonadota</taxon>
        <taxon>Alphaproteobacteria</taxon>
        <taxon>Hyphomonadales</taxon>
        <taxon>Hyphomonadaceae</taxon>
        <taxon>Ponticaulis</taxon>
    </lineage>
</organism>
<feature type="transmembrane region" description="Helical" evidence="7">
    <location>
        <begin position="53"/>
        <end position="71"/>
    </location>
</feature>
<evidence type="ECO:0000256" key="6">
    <source>
        <dbReference type="ARBA" id="ARBA00023136"/>
    </source>
</evidence>
<dbReference type="PANTHER" id="PTHR30509">
    <property type="entry name" value="P-HYDROXYBENZOIC ACID EFFLUX PUMP SUBUNIT-RELATED"/>
    <property type="match status" value="1"/>
</dbReference>
<accession>A0ABW1SAI1</accession>
<keyword evidence="4 7" id="KW-0812">Transmembrane</keyword>
<comment type="caution">
    <text evidence="8">The sequence shown here is derived from an EMBL/GenBank/DDBJ whole genome shotgun (WGS) entry which is preliminary data.</text>
</comment>
<dbReference type="PANTHER" id="PTHR30509:SF9">
    <property type="entry name" value="MULTIDRUG RESISTANCE PROTEIN MDTO"/>
    <property type="match status" value="1"/>
</dbReference>
<feature type="transmembrane region" description="Helical" evidence="7">
    <location>
        <begin position="247"/>
        <end position="266"/>
    </location>
</feature>
<evidence type="ECO:0000256" key="2">
    <source>
        <dbReference type="ARBA" id="ARBA00022448"/>
    </source>
</evidence>
<comment type="subcellular location">
    <subcellularLocation>
        <location evidence="1">Cell membrane</location>
        <topology evidence="1">Multi-pass membrane protein</topology>
    </subcellularLocation>
</comment>
<dbReference type="Pfam" id="PF04632">
    <property type="entry name" value="FUSC"/>
    <property type="match status" value="1"/>
</dbReference>
<feature type="transmembrane region" description="Helical" evidence="7">
    <location>
        <begin position="135"/>
        <end position="153"/>
    </location>
</feature>
<dbReference type="RefSeq" id="WP_377379026.1">
    <property type="nucleotide sequence ID" value="NZ_JBHSSW010000012.1"/>
</dbReference>
<evidence type="ECO:0000256" key="7">
    <source>
        <dbReference type="SAM" id="Phobius"/>
    </source>
</evidence>
<feature type="transmembrane region" description="Helical" evidence="7">
    <location>
        <begin position="104"/>
        <end position="123"/>
    </location>
</feature>
<reference evidence="9" key="1">
    <citation type="journal article" date="2019" name="Int. J. Syst. Evol. Microbiol.">
        <title>The Global Catalogue of Microorganisms (GCM) 10K type strain sequencing project: providing services to taxonomists for standard genome sequencing and annotation.</title>
        <authorList>
            <consortium name="The Broad Institute Genomics Platform"/>
            <consortium name="The Broad Institute Genome Sequencing Center for Infectious Disease"/>
            <person name="Wu L."/>
            <person name="Ma J."/>
        </authorList>
    </citation>
    <scope>NUCLEOTIDE SEQUENCE [LARGE SCALE GENOMIC DNA]</scope>
    <source>
        <strain evidence="9">CGMCC-1.15741</strain>
    </source>
</reference>
<evidence type="ECO:0000256" key="5">
    <source>
        <dbReference type="ARBA" id="ARBA00022989"/>
    </source>
</evidence>
<gene>
    <name evidence="8" type="ORF">ACFQDM_11145</name>
</gene>
<dbReference type="InterPro" id="IPR006726">
    <property type="entry name" value="PHBA_efflux_AaeB/fusaric-R"/>
</dbReference>
<keyword evidence="2" id="KW-0813">Transport</keyword>
<dbReference type="Proteomes" id="UP001596303">
    <property type="component" value="Unassembled WGS sequence"/>
</dbReference>
<feature type="transmembrane region" description="Helical" evidence="7">
    <location>
        <begin position="78"/>
        <end position="98"/>
    </location>
</feature>
<protein>
    <submittedName>
        <fullName evidence="8">FUSC family protein</fullName>
    </submittedName>
</protein>
<proteinExistence type="predicted"/>
<evidence type="ECO:0000313" key="9">
    <source>
        <dbReference type="Proteomes" id="UP001596303"/>
    </source>
</evidence>
<name>A0ABW1SAI1_9PROT</name>
<evidence type="ECO:0000313" key="8">
    <source>
        <dbReference type="EMBL" id="MFC6198642.1"/>
    </source>
</evidence>
<evidence type="ECO:0000256" key="3">
    <source>
        <dbReference type="ARBA" id="ARBA00022475"/>
    </source>
</evidence>
<keyword evidence="9" id="KW-1185">Reference proteome</keyword>
<dbReference type="EMBL" id="JBHSSW010000012">
    <property type="protein sequence ID" value="MFC6198642.1"/>
    <property type="molecule type" value="Genomic_DNA"/>
</dbReference>
<feature type="transmembrane region" description="Helical" evidence="7">
    <location>
        <begin position="181"/>
        <end position="211"/>
    </location>
</feature>
<feature type="transmembrane region" description="Helical" evidence="7">
    <location>
        <begin position="303"/>
        <end position="321"/>
    </location>
</feature>
<feature type="transmembrane region" description="Helical" evidence="7">
    <location>
        <begin position="12"/>
        <end position="33"/>
    </location>
</feature>
<keyword evidence="3" id="KW-1003">Cell membrane</keyword>